<dbReference type="AlphaFoldDB" id="A0A6A5ZA93"/>
<evidence type="ECO:0000313" key="2">
    <source>
        <dbReference type="EMBL" id="KAF2116004.1"/>
    </source>
</evidence>
<feature type="region of interest" description="Disordered" evidence="1">
    <location>
        <begin position="135"/>
        <end position="164"/>
    </location>
</feature>
<sequence length="283" mass="31502">MHSLVDSDLRRSGFSDVISSPQAGLAPHHAAIRLADSASLTALQLSPLSLRPRNLAPPPSGFHYPQRRSTSMINRGLAYKLFNGCRWEAREMCNNSDVVEMKKSICRNVIIYGYCKLENTCPYILDEAQSKQKKSLRKRSNVDQTPNFATIGRSGGRVETPPTSEQVPCLEIREGDDLDIEYRTSFCTCSKPTTITKDTNGELRFRVDASAPLNLEFSGDTEDIISNVPSEIAKTASWAPNSKINIRQEAATPVIEWSSTPGARSPEFKPRRRSSAPWVIKMK</sequence>
<reference evidence="2" key="1">
    <citation type="journal article" date="2020" name="Stud. Mycol.">
        <title>101 Dothideomycetes genomes: a test case for predicting lifestyles and emergence of pathogens.</title>
        <authorList>
            <person name="Haridas S."/>
            <person name="Albert R."/>
            <person name="Binder M."/>
            <person name="Bloem J."/>
            <person name="Labutti K."/>
            <person name="Salamov A."/>
            <person name="Andreopoulos B."/>
            <person name="Baker S."/>
            <person name="Barry K."/>
            <person name="Bills G."/>
            <person name="Bluhm B."/>
            <person name="Cannon C."/>
            <person name="Castanera R."/>
            <person name="Culley D."/>
            <person name="Daum C."/>
            <person name="Ezra D."/>
            <person name="Gonzalez J."/>
            <person name="Henrissat B."/>
            <person name="Kuo A."/>
            <person name="Liang C."/>
            <person name="Lipzen A."/>
            <person name="Lutzoni F."/>
            <person name="Magnuson J."/>
            <person name="Mondo S."/>
            <person name="Nolan M."/>
            <person name="Ohm R."/>
            <person name="Pangilinan J."/>
            <person name="Park H.-J."/>
            <person name="Ramirez L."/>
            <person name="Alfaro M."/>
            <person name="Sun H."/>
            <person name="Tritt A."/>
            <person name="Yoshinaga Y."/>
            <person name="Zwiers L.-H."/>
            <person name="Turgeon B."/>
            <person name="Goodwin S."/>
            <person name="Spatafora J."/>
            <person name="Crous P."/>
            <person name="Grigoriev I."/>
        </authorList>
    </citation>
    <scope>NUCLEOTIDE SEQUENCE</scope>
    <source>
        <strain evidence="2">CBS 627.86</strain>
    </source>
</reference>
<gene>
    <name evidence="2" type="ORF">BDV96DRAFT_599532</name>
</gene>
<dbReference type="EMBL" id="ML977322">
    <property type="protein sequence ID" value="KAF2116004.1"/>
    <property type="molecule type" value="Genomic_DNA"/>
</dbReference>
<proteinExistence type="predicted"/>
<evidence type="ECO:0000313" key="3">
    <source>
        <dbReference type="Proteomes" id="UP000799770"/>
    </source>
</evidence>
<dbReference type="Proteomes" id="UP000799770">
    <property type="component" value="Unassembled WGS sequence"/>
</dbReference>
<evidence type="ECO:0000256" key="1">
    <source>
        <dbReference type="SAM" id="MobiDB-lite"/>
    </source>
</evidence>
<accession>A0A6A5ZA93</accession>
<organism evidence="2 3">
    <name type="scientific">Lophiotrema nucula</name>
    <dbReference type="NCBI Taxonomy" id="690887"/>
    <lineage>
        <taxon>Eukaryota</taxon>
        <taxon>Fungi</taxon>
        <taxon>Dikarya</taxon>
        <taxon>Ascomycota</taxon>
        <taxon>Pezizomycotina</taxon>
        <taxon>Dothideomycetes</taxon>
        <taxon>Pleosporomycetidae</taxon>
        <taxon>Pleosporales</taxon>
        <taxon>Lophiotremataceae</taxon>
        <taxon>Lophiotrema</taxon>
    </lineage>
</organism>
<dbReference type="Pfam" id="PF25586">
    <property type="entry name" value="zf-CCCH_PAN3"/>
    <property type="match status" value="1"/>
</dbReference>
<dbReference type="Gene3D" id="6.10.250.3160">
    <property type="match status" value="1"/>
</dbReference>
<name>A0A6A5ZA93_9PLEO</name>
<keyword evidence="3" id="KW-1185">Reference proteome</keyword>
<feature type="region of interest" description="Disordered" evidence="1">
    <location>
        <begin position="258"/>
        <end position="283"/>
    </location>
</feature>
<protein>
    <submittedName>
        <fullName evidence="2">Uncharacterized protein</fullName>
    </submittedName>
</protein>